<dbReference type="RefSeq" id="WP_033254956.1">
    <property type="nucleotide sequence ID" value="NZ_BSRX01000008.1"/>
</dbReference>
<accession>A0A9W6PF27</accession>
<dbReference type="EMBL" id="BSRX01000008">
    <property type="protein sequence ID" value="GLW53717.1"/>
    <property type="molecule type" value="Genomic_DNA"/>
</dbReference>
<dbReference type="AlphaFoldDB" id="A0A9W6PF27"/>
<name>A0A9W6PF27_9ACTN</name>
<proteinExistence type="predicted"/>
<evidence type="ECO:0000256" key="1">
    <source>
        <dbReference type="SAM" id="SignalP"/>
    </source>
</evidence>
<reference evidence="2" key="1">
    <citation type="submission" date="2023-02" db="EMBL/GenBank/DDBJ databases">
        <title>Kitasatospora phosalacinea NBRC 14362.</title>
        <authorList>
            <person name="Ichikawa N."/>
            <person name="Sato H."/>
            <person name="Tonouchi N."/>
        </authorList>
    </citation>
    <scope>NUCLEOTIDE SEQUENCE</scope>
    <source>
        <strain evidence="2">NBRC 14362</strain>
    </source>
</reference>
<evidence type="ECO:0000313" key="3">
    <source>
        <dbReference type="Proteomes" id="UP001165143"/>
    </source>
</evidence>
<protein>
    <submittedName>
        <fullName evidence="2">Uncharacterized protein</fullName>
    </submittedName>
</protein>
<feature type="signal peptide" evidence="1">
    <location>
        <begin position="1"/>
        <end position="26"/>
    </location>
</feature>
<comment type="caution">
    <text evidence="2">The sequence shown here is derived from an EMBL/GenBank/DDBJ whole genome shotgun (WGS) entry which is preliminary data.</text>
</comment>
<evidence type="ECO:0000313" key="2">
    <source>
        <dbReference type="EMBL" id="GLW53717.1"/>
    </source>
</evidence>
<dbReference type="Proteomes" id="UP001165143">
    <property type="component" value="Unassembled WGS sequence"/>
</dbReference>
<organism evidence="2 3">
    <name type="scientific">Kitasatospora phosalacinea</name>
    <dbReference type="NCBI Taxonomy" id="2065"/>
    <lineage>
        <taxon>Bacteria</taxon>
        <taxon>Bacillati</taxon>
        <taxon>Actinomycetota</taxon>
        <taxon>Actinomycetes</taxon>
        <taxon>Kitasatosporales</taxon>
        <taxon>Streptomycetaceae</taxon>
        <taxon>Kitasatospora</taxon>
    </lineage>
</organism>
<keyword evidence="1" id="KW-0732">Signal</keyword>
<feature type="chain" id="PRO_5040901833" evidence="1">
    <location>
        <begin position="27"/>
        <end position="168"/>
    </location>
</feature>
<gene>
    <name evidence="2" type="ORF">Kpho01_17280</name>
</gene>
<dbReference type="InterPro" id="IPR006311">
    <property type="entry name" value="TAT_signal"/>
</dbReference>
<dbReference type="PROSITE" id="PS51318">
    <property type="entry name" value="TAT"/>
    <property type="match status" value="1"/>
</dbReference>
<sequence length="168" mass="17891">MNPARRALVAAAALMAALGTAVPAQAVPPPSDWQSRWSFKLDAVNEVRNGPYDRYTVWSGTCAEPGPYRATIQKIAGSDSLFLGEGQLQCKADHTFSGMEILVYDYSRSRGLPKGTQIDVQILGAESEVGPGLGFGSLGTESGPKIPCVRVEGEGPVCHPQPAMRFTI</sequence>